<accession>A0A3D0WE52</accession>
<sequence>IVVTGSVEQVNDFGSNTGGLAVSNVSQLLNTTPIARNATAIQLLAPGTTAGDTTFGNLASFSGATVAENQYYVNGLNITNFRNFIGSNNPPIEFYDSIDVKTFGLPAEYGRALGGFTTVTTKSGSNQFKAGAIVAYSPDALRDDSPNTYAALNSRDYAEDLEANFYLSGPIIKDRLFFYALYNPNYEKQSDISLTSNQQVTRKSSSPFFGAKIDAIITDGHRIEGTYFRNRRTDEYTYYNYNPTTDTYGSYVGTALDREGGDNFVATYTGQFTNWLTLSAAYGENHDERSSTPSPNQSLIQSTLTGITRVVQGFQSNDEQSSDVRKFYRADADVYVNLLGSHHFRFGYEREDLTSTENTVRAGGFSYVVTPTFIQRDVYLNAGEWQGRNEAFYIQDNWTLLDDRLTLQLGLRNDRFSNNALDGQTYFKSGDQWGPRLGAAFDVFGDKRTSVFGSWNRYFMPVATNTSIRLGGAELYYRQRFAYPAGVTPVVGDTAIPAGLILNQNGNITNLGAPAGASTCPAGTPDAGAPCFGVYSDGVQGPIDTLVSSTLKPSYADEWNIGVSHRIGDWTFRLNYLNRRLGRTLDDVAIDAAVLAYCDREGIQGCGDVFSGFHQYVLANPGQDITVRLDGDCAVDARQCEVATLAAGDLGFPKAIRNYDSIQFDFQKAWRDNWFVGGSYVYQRVRGNYEGAVKSDNGQTDAGLTQDFDQPGLLDGSNGRLANGREHQFKLYGSYGFTDSLRVGFNALFESPRYFSCIGNYYDSANFAYQYNAASYYCAQPQFSGRQSFTDPATGATSYLVERGSAFKSDWRKQIDLNVQYDIAELPGSFVSVDVFNVFNWKSKLDFNEFGELDDGSLNAQYAQVTGYQAPRSVRVTFGVRLGENRR</sequence>
<dbReference type="AlphaFoldDB" id="A0A3D0WE52"/>
<keyword evidence="4" id="KW-0675">Receptor</keyword>
<evidence type="ECO:0000313" key="5">
    <source>
        <dbReference type="Proteomes" id="UP000262699"/>
    </source>
</evidence>
<comment type="subcellular location">
    <subcellularLocation>
        <location evidence="1">Cell outer membrane</location>
    </subcellularLocation>
</comment>
<protein>
    <submittedName>
        <fullName evidence="4">TonB-dependent receptor</fullName>
    </submittedName>
</protein>
<dbReference type="SUPFAM" id="SSF56935">
    <property type="entry name" value="Porins"/>
    <property type="match status" value="1"/>
</dbReference>
<dbReference type="GO" id="GO:0009279">
    <property type="term" value="C:cell outer membrane"/>
    <property type="evidence" value="ECO:0007669"/>
    <property type="project" value="UniProtKB-SubCell"/>
</dbReference>
<gene>
    <name evidence="4" type="ORF">DEP91_12145</name>
</gene>
<reference evidence="4 5" key="1">
    <citation type="journal article" date="2018" name="Nat. Biotechnol.">
        <title>A standardized bacterial taxonomy based on genome phylogeny substantially revises the tree of life.</title>
        <authorList>
            <person name="Parks D.H."/>
            <person name="Chuvochina M."/>
            <person name="Waite D.W."/>
            <person name="Rinke C."/>
            <person name="Skarshewski A."/>
            <person name="Chaumeil P.A."/>
            <person name="Hugenholtz P."/>
        </authorList>
    </citation>
    <scope>NUCLEOTIDE SEQUENCE [LARGE SCALE GENOMIC DNA]</scope>
    <source>
        <strain evidence="4">UBA9015</strain>
    </source>
</reference>
<dbReference type="Gene3D" id="2.40.170.20">
    <property type="entry name" value="TonB-dependent receptor, beta-barrel domain"/>
    <property type="match status" value="1"/>
</dbReference>
<proteinExistence type="predicted"/>
<dbReference type="InterPro" id="IPR036942">
    <property type="entry name" value="Beta-barrel_TonB_sf"/>
</dbReference>
<comment type="caution">
    <text evidence="4">The sequence shown here is derived from an EMBL/GenBank/DDBJ whole genome shotgun (WGS) entry which is preliminary data.</text>
</comment>
<evidence type="ECO:0000256" key="2">
    <source>
        <dbReference type="ARBA" id="ARBA00023136"/>
    </source>
</evidence>
<name>A0A3D0WE52_9SPHN</name>
<keyword evidence="3" id="KW-0998">Cell outer membrane</keyword>
<dbReference type="Proteomes" id="UP000262699">
    <property type="component" value="Unassembled WGS sequence"/>
</dbReference>
<organism evidence="4 5">
    <name type="scientific">Sphingomonas bacterium</name>
    <dbReference type="NCBI Taxonomy" id="1895847"/>
    <lineage>
        <taxon>Bacteria</taxon>
        <taxon>Pseudomonadati</taxon>
        <taxon>Pseudomonadota</taxon>
        <taxon>Alphaproteobacteria</taxon>
        <taxon>Sphingomonadales</taxon>
        <taxon>Sphingomonadaceae</taxon>
        <taxon>Sphingomonas</taxon>
    </lineage>
</organism>
<evidence type="ECO:0000256" key="1">
    <source>
        <dbReference type="ARBA" id="ARBA00004442"/>
    </source>
</evidence>
<evidence type="ECO:0000256" key="3">
    <source>
        <dbReference type="ARBA" id="ARBA00023237"/>
    </source>
</evidence>
<evidence type="ECO:0000313" key="4">
    <source>
        <dbReference type="EMBL" id="HCB76900.1"/>
    </source>
</evidence>
<keyword evidence="2" id="KW-0472">Membrane</keyword>
<dbReference type="EMBL" id="DOYJ01000342">
    <property type="protein sequence ID" value="HCB76900.1"/>
    <property type="molecule type" value="Genomic_DNA"/>
</dbReference>
<feature type="non-terminal residue" evidence="4">
    <location>
        <position position="1"/>
    </location>
</feature>